<sequence>MIDKLYYFLYLIVKKNAPEGEEYVAMYSFFGMDIFHVQNHSK</sequence>
<accession>A0A2R7XZY4</accession>
<reference evidence="2" key="1">
    <citation type="submission" date="2016-08" db="EMBL/GenBank/DDBJ databases">
        <title>Comparative genomics of Lactococcus lactis strain WFLU12 isolated from the gastrointestinal tract of wild olive flounder (Paralichythys olivaceus).</title>
        <authorList>
            <person name="Nguyen T.L."/>
            <person name="Kim D.-H."/>
        </authorList>
    </citation>
    <scope>NUCLEOTIDE SEQUENCE [LARGE SCALE GENOMIC DNA]</scope>
    <source>
        <strain evidence="2">WFLU12</strain>
    </source>
</reference>
<dbReference type="AlphaFoldDB" id="A0A2R7XZY4"/>
<organism evidence="1 2">
    <name type="scientific">Lactococcus lactis subsp. lactis</name>
    <name type="common">Streptococcus lactis</name>
    <dbReference type="NCBI Taxonomy" id="1360"/>
    <lineage>
        <taxon>Bacteria</taxon>
        <taxon>Bacillati</taxon>
        <taxon>Bacillota</taxon>
        <taxon>Bacilli</taxon>
        <taxon>Lactobacillales</taxon>
        <taxon>Streptococcaceae</taxon>
        <taxon>Lactococcus</taxon>
    </lineage>
</organism>
<evidence type="ECO:0000313" key="2">
    <source>
        <dbReference type="Proteomes" id="UP000234865"/>
    </source>
</evidence>
<gene>
    <name evidence="1" type="ORF">CYU10_002351</name>
</gene>
<comment type="caution">
    <text evidence="1">The sequence shown here is derived from an EMBL/GenBank/DDBJ whole genome shotgun (WGS) entry which is preliminary data.</text>
</comment>
<protein>
    <submittedName>
        <fullName evidence="1">Uncharacterized protein</fullName>
    </submittedName>
</protein>
<name>A0A2R7XZY4_LACLL</name>
<evidence type="ECO:0000313" key="1">
    <source>
        <dbReference type="EMBL" id="PUA16103.1"/>
    </source>
</evidence>
<dbReference type="EMBL" id="PKRZ01000002">
    <property type="protein sequence ID" value="PUA16103.1"/>
    <property type="molecule type" value="Genomic_DNA"/>
</dbReference>
<dbReference type="Proteomes" id="UP000234865">
    <property type="component" value="Unassembled WGS sequence"/>
</dbReference>
<proteinExistence type="predicted"/>